<dbReference type="InterPro" id="IPR013216">
    <property type="entry name" value="Methyltransf_11"/>
</dbReference>
<dbReference type="PANTHER" id="PTHR44942">
    <property type="entry name" value="METHYLTRANSF_11 DOMAIN-CONTAINING PROTEIN"/>
    <property type="match status" value="1"/>
</dbReference>
<evidence type="ECO:0000256" key="2">
    <source>
        <dbReference type="ARBA" id="ARBA00022603"/>
    </source>
</evidence>
<evidence type="ECO:0000256" key="1">
    <source>
        <dbReference type="ARBA" id="ARBA00008361"/>
    </source>
</evidence>
<dbReference type="CDD" id="cd02440">
    <property type="entry name" value="AdoMet_MTases"/>
    <property type="match status" value="1"/>
</dbReference>
<dbReference type="RefSeq" id="WP_157300518.1">
    <property type="nucleotide sequence ID" value="NZ_BAAAZB010000006.1"/>
</dbReference>
<keyword evidence="2 5" id="KW-0489">Methyltransferase</keyword>
<dbReference type="PANTHER" id="PTHR44942:SF4">
    <property type="entry name" value="METHYLTRANSFERASE TYPE 11 DOMAIN-CONTAINING PROTEIN"/>
    <property type="match status" value="1"/>
</dbReference>
<dbReference type="OrthoDB" id="9797252at2"/>
<keyword evidence="3 5" id="KW-0808">Transferase</keyword>
<evidence type="ECO:0000313" key="5">
    <source>
        <dbReference type="EMBL" id="MVT41900.1"/>
    </source>
</evidence>
<evidence type="ECO:0000256" key="3">
    <source>
        <dbReference type="ARBA" id="ARBA00022679"/>
    </source>
</evidence>
<reference evidence="5 6" key="1">
    <citation type="submission" date="2019-12" db="EMBL/GenBank/DDBJ databases">
        <title>The draft genomic sequence of strain Chitinophaga oryziterrae JCM 16595.</title>
        <authorList>
            <person name="Zhang X."/>
        </authorList>
    </citation>
    <scope>NUCLEOTIDE SEQUENCE [LARGE SCALE GENOMIC DNA]</scope>
    <source>
        <strain evidence="5 6">JCM 16595</strain>
    </source>
</reference>
<dbReference type="Pfam" id="PF08241">
    <property type="entry name" value="Methyltransf_11"/>
    <property type="match status" value="1"/>
</dbReference>
<dbReference type="Proteomes" id="UP000468388">
    <property type="component" value="Unassembled WGS sequence"/>
</dbReference>
<evidence type="ECO:0000313" key="6">
    <source>
        <dbReference type="Proteomes" id="UP000468388"/>
    </source>
</evidence>
<dbReference type="Gene3D" id="3.40.50.150">
    <property type="entry name" value="Vaccinia Virus protein VP39"/>
    <property type="match status" value="1"/>
</dbReference>
<comment type="similarity">
    <text evidence="1">Belongs to the methyltransferase superfamily.</text>
</comment>
<dbReference type="SUPFAM" id="SSF53335">
    <property type="entry name" value="S-adenosyl-L-methionine-dependent methyltransferases"/>
    <property type="match status" value="1"/>
</dbReference>
<name>A0A6N8J9J2_9BACT</name>
<gene>
    <name evidence="5" type="ORF">GO495_15020</name>
</gene>
<dbReference type="EMBL" id="WRXO01000003">
    <property type="protein sequence ID" value="MVT41900.1"/>
    <property type="molecule type" value="Genomic_DNA"/>
</dbReference>
<comment type="caution">
    <text evidence="5">The sequence shown here is derived from an EMBL/GenBank/DDBJ whole genome shotgun (WGS) entry which is preliminary data.</text>
</comment>
<dbReference type="InterPro" id="IPR051052">
    <property type="entry name" value="Diverse_substrate_MTase"/>
</dbReference>
<dbReference type="AlphaFoldDB" id="A0A6N8J9J2"/>
<sequence length="252" mass="28654">MNSTQRFTDRVEDYVRYRPNYPSKEIITHLQEKFGFNESFVIADIGSGTGISTEMFLRNGNKVYGVEPNDAMRHKAEQLLKNYPGFTSVNGTAEHTQLPDKSVDMIVAGQAFHWFNPLLAKAEFERIATGYIVLIWNIREVNTPFEKDYEVLLQDFGTDYQEVGHRDIASDGTLPVFFAPAAMEKAEFENNQLLDYEGVQGRLLSSSYIPKPGAANYEPMLERLRTIFDKHAENGHINFGYITKVYMGKVSG</sequence>
<feature type="domain" description="Methyltransferase type 11" evidence="4">
    <location>
        <begin position="44"/>
        <end position="127"/>
    </location>
</feature>
<dbReference type="InterPro" id="IPR029063">
    <property type="entry name" value="SAM-dependent_MTases_sf"/>
</dbReference>
<accession>A0A6N8J9J2</accession>
<evidence type="ECO:0000259" key="4">
    <source>
        <dbReference type="Pfam" id="PF08241"/>
    </source>
</evidence>
<keyword evidence="6" id="KW-1185">Reference proteome</keyword>
<protein>
    <submittedName>
        <fullName evidence="5">Methyltransferase domain-containing protein</fullName>
    </submittedName>
</protein>
<proteinExistence type="inferred from homology"/>
<dbReference type="GO" id="GO:0032259">
    <property type="term" value="P:methylation"/>
    <property type="evidence" value="ECO:0007669"/>
    <property type="project" value="UniProtKB-KW"/>
</dbReference>
<dbReference type="GO" id="GO:0008757">
    <property type="term" value="F:S-adenosylmethionine-dependent methyltransferase activity"/>
    <property type="evidence" value="ECO:0007669"/>
    <property type="project" value="InterPro"/>
</dbReference>
<organism evidence="5 6">
    <name type="scientific">Chitinophaga oryziterrae</name>
    <dbReference type="NCBI Taxonomy" id="1031224"/>
    <lineage>
        <taxon>Bacteria</taxon>
        <taxon>Pseudomonadati</taxon>
        <taxon>Bacteroidota</taxon>
        <taxon>Chitinophagia</taxon>
        <taxon>Chitinophagales</taxon>
        <taxon>Chitinophagaceae</taxon>
        <taxon>Chitinophaga</taxon>
    </lineage>
</organism>